<proteinExistence type="predicted"/>
<comment type="caution">
    <text evidence="1">The sequence shown here is derived from an EMBL/GenBank/DDBJ whole genome shotgun (WGS) entry which is preliminary data.</text>
</comment>
<sequence length="197" mass="21784">ISNLSHLFLFSHPCPPQNYRGPLLSHQTVVDGAINEGVTHISLLCCSSLTKLRSLPSSAPPSFEEEPPSSVVCSPFEAPVLAAVAGTTPPSSSTQSRRRSRKWKDKCFSIHGSVCDALSQTQREKLIEQVTFNSWLGLKNEERKLAEQETKFGRKTEEELYAYVWKSTHMRATQGPLHALTALATPKRSTLAPPYHA</sequence>
<name>A0ABU6YZ29_9FABA</name>
<keyword evidence="2" id="KW-1185">Reference proteome</keyword>
<reference evidence="1 2" key="1">
    <citation type="journal article" date="2023" name="Plants (Basel)">
        <title>Bridging the Gap: Combining Genomics and Transcriptomics Approaches to Understand Stylosanthes scabra, an Orphan Legume from the Brazilian Caatinga.</title>
        <authorList>
            <person name="Ferreira-Neto J.R.C."/>
            <person name="da Silva M.D."/>
            <person name="Binneck E."/>
            <person name="de Melo N.F."/>
            <person name="da Silva R.H."/>
            <person name="de Melo A.L.T.M."/>
            <person name="Pandolfi V."/>
            <person name="Bustamante F.O."/>
            <person name="Brasileiro-Vidal A.C."/>
            <person name="Benko-Iseppon A.M."/>
        </authorList>
    </citation>
    <scope>NUCLEOTIDE SEQUENCE [LARGE SCALE GENOMIC DNA]</scope>
    <source>
        <tissue evidence="1">Leaves</tissue>
    </source>
</reference>
<accession>A0ABU6YZ29</accession>
<evidence type="ECO:0000313" key="1">
    <source>
        <dbReference type="EMBL" id="MED6214595.1"/>
    </source>
</evidence>
<dbReference type="EMBL" id="JASCZI010245276">
    <property type="protein sequence ID" value="MED6214595.1"/>
    <property type="molecule type" value="Genomic_DNA"/>
</dbReference>
<gene>
    <name evidence="1" type="ORF">PIB30_104520</name>
</gene>
<organism evidence="1 2">
    <name type="scientific">Stylosanthes scabra</name>
    <dbReference type="NCBI Taxonomy" id="79078"/>
    <lineage>
        <taxon>Eukaryota</taxon>
        <taxon>Viridiplantae</taxon>
        <taxon>Streptophyta</taxon>
        <taxon>Embryophyta</taxon>
        <taxon>Tracheophyta</taxon>
        <taxon>Spermatophyta</taxon>
        <taxon>Magnoliopsida</taxon>
        <taxon>eudicotyledons</taxon>
        <taxon>Gunneridae</taxon>
        <taxon>Pentapetalae</taxon>
        <taxon>rosids</taxon>
        <taxon>fabids</taxon>
        <taxon>Fabales</taxon>
        <taxon>Fabaceae</taxon>
        <taxon>Papilionoideae</taxon>
        <taxon>50 kb inversion clade</taxon>
        <taxon>dalbergioids sensu lato</taxon>
        <taxon>Dalbergieae</taxon>
        <taxon>Pterocarpus clade</taxon>
        <taxon>Stylosanthes</taxon>
    </lineage>
</organism>
<feature type="non-terminal residue" evidence="1">
    <location>
        <position position="1"/>
    </location>
</feature>
<dbReference type="Proteomes" id="UP001341840">
    <property type="component" value="Unassembled WGS sequence"/>
</dbReference>
<evidence type="ECO:0000313" key="2">
    <source>
        <dbReference type="Proteomes" id="UP001341840"/>
    </source>
</evidence>
<protein>
    <submittedName>
        <fullName evidence="1">Uncharacterized protein</fullName>
    </submittedName>
</protein>